<keyword evidence="4" id="KW-1185">Reference proteome</keyword>
<evidence type="ECO:0000313" key="2">
    <source>
        <dbReference type="EMBL" id="KFB46936.1"/>
    </source>
</evidence>
<dbReference type="AlphaFoldDB" id="A0A084W9P2"/>
<organism evidence="2">
    <name type="scientific">Anopheles sinensis</name>
    <name type="common">Mosquito</name>
    <dbReference type="NCBI Taxonomy" id="74873"/>
    <lineage>
        <taxon>Eukaryota</taxon>
        <taxon>Metazoa</taxon>
        <taxon>Ecdysozoa</taxon>
        <taxon>Arthropoda</taxon>
        <taxon>Hexapoda</taxon>
        <taxon>Insecta</taxon>
        <taxon>Pterygota</taxon>
        <taxon>Neoptera</taxon>
        <taxon>Endopterygota</taxon>
        <taxon>Diptera</taxon>
        <taxon>Nematocera</taxon>
        <taxon>Culicoidea</taxon>
        <taxon>Culicidae</taxon>
        <taxon>Anophelinae</taxon>
        <taxon>Anopheles</taxon>
    </lineage>
</organism>
<proteinExistence type="predicted"/>
<reference evidence="3" key="2">
    <citation type="submission" date="2020-05" db="UniProtKB">
        <authorList>
            <consortium name="EnsemblMetazoa"/>
        </authorList>
    </citation>
    <scope>IDENTIFICATION</scope>
</reference>
<dbReference type="EnsemblMetazoa" id="ASIC014948-RA">
    <property type="protein sequence ID" value="ASIC014948-PA"/>
    <property type="gene ID" value="ASIC014948"/>
</dbReference>
<sequence>MGIQSYGAALCTAIRTIWCRVPPHLTGARQKPDAEPRSSSNGNPNPVQHSQASVAAGGEMQMQPDAAKQLTNTSAQTSRDTVVCTESLNFAPINIPRWLCPSRLDLSGRIKHRQQLCVRCKRMRVLLIRCSRNTSENTESPLCTVLPRCRTVEVARGP</sequence>
<gene>
    <name evidence="2" type="ORF">ZHAS_00014948</name>
</gene>
<dbReference type="VEuPathDB" id="VectorBase:ASIC014948"/>
<feature type="region of interest" description="Disordered" evidence="1">
    <location>
        <begin position="27"/>
        <end position="50"/>
    </location>
</feature>
<feature type="compositionally biased region" description="Polar residues" evidence="1">
    <location>
        <begin position="37"/>
        <end position="50"/>
    </location>
</feature>
<name>A0A084W9P2_ANOSI</name>
<dbReference type="Proteomes" id="UP000030765">
    <property type="component" value="Unassembled WGS sequence"/>
</dbReference>
<evidence type="ECO:0000313" key="4">
    <source>
        <dbReference type="Proteomes" id="UP000030765"/>
    </source>
</evidence>
<accession>A0A084W9P2</accession>
<evidence type="ECO:0000256" key="1">
    <source>
        <dbReference type="SAM" id="MobiDB-lite"/>
    </source>
</evidence>
<dbReference type="EMBL" id="ATLV01021849">
    <property type="status" value="NOT_ANNOTATED_CDS"/>
    <property type="molecule type" value="Genomic_DNA"/>
</dbReference>
<dbReference type="EMBL" id="KE525324">
    <property type="protein sequence ID" value="KFB46936.1"/>
    <property type="molecule type" value="Genomic_DNA"/>
</dbReference>
<reference evidence="2 4" key="1">
    <citation type="journal article" date="2014" name="BMC Genomics">
        <title>Genome sequence of Anopheles sinensis provides insight into genetics basis of mosquito competence for malaria parasites.</title>
        <authorList>
            <person name="Zhou D."/>
            <person name="Zhang D."/>
            <person name="Ding G."/>
            <person name="Shi L."/>
            <person name="Hou Q."/>
            <person name="Ye Y."/>
            <person name="Xu Y."/>
            <person name="Zhou H."/>
            <person name="Xiong C."/>
            <person name="Li S."/>
            <person name="Yu J."/>
            <person name="Hong S."/>
            <person name="Yu X."/>
            <person name="Zou P."/>
            <person name="Chen C."/>
            <person name="Chang X."/>
            <person name="Wang W."/>
            <person name="Lv Y."/>
            <person name="Sun Y."/>
            <person name="Ma L."/>
            <person name="Shen B."/>
            <person name="Zhu C."/>
        </authorList>
    </citation>
    <scope>NUCLEOTIDE SEQUENCE [LARGE SCALE GENOMIC DNA]</scope>
</reference>
<protein>
    <submittedName>
        <fullName evidence="2 3">DNA polymerase</fullName>
    </submittedName>
</protein>
<evidence type="ECO:0000313" key="3">
    <source>
        <dbReference type="EnsemblMetazoa" id="ASIC014948-PA"/>
    </source>
</evidence>